<dbReference type="InterPro" id="IPR008559">
    <property type="entry name" value="TMCO1"/>
</dbReference>
<evidence type="ECO:0000256" key="7">
    <source>
        <dbReference type="ARBA" id="ARBA00022692"/>
    </source>
</evidence>
<dbReference type="Pfam" id="PF01956">
    <property type="entry name" value="EMC3_TMCO1"/>
    <property type="match status" value="1"/>
</dbReference>
<keyword evidence="14" id="KW-0407">Ion channel</keyword>
<keyword evidence="10" id="KW-1133">Transmembrane helix</keyword>
<evidence type="ECO:0000256" key="14">
    <source>
        <dbReference type="ARBA" id="ARBA00023303"/>
    </source>
</evidence>
<comment type="subcellular location">
    <subcellularLocation>
        <location evidence="1">Endoplasmic reticulum membrane</location>
        <topology evidence="1">Multi-pass membrane protein</topology>
    </subcellularLocation>
</comment>
<name>A0ABU7DL66_9TELE</name>
<comment type="caution">
    <text evidence="17">The sequence shown here is derived from an EMBL/GenBank/DDBJ whole genome shotgun (WGS) entry which is preliminary data.</text>
</comment>
<evidence type="ECO:0000313" key="17">
    <source>
        <dbReference type="EMBL" id="MED6275681.1"/>
    </source>
</evidence>
<dbReference type="InterPro" id="IPR002809">
    <property type="entry name" value="EMC3/TMCO1"/>
</dbReference>
<evidence type="ECO:0000256" key="9">
    <source>
        <dbReference type="ARBA" id="ARBA00022837"/>
    </source>
</evidence>
<evidence type="ECO:0000256" key="11">
    <source>
        <dbReference type="ARBA" id="ARBA00023054"/>
    </source>
</evidence>
<feature type="non-terminal residue" evidence="17">
    <location>
        <position position="1"/>
    </location>
</feature>
<gene>
    <name evidence="17" type="ORF">CHARACLAT_028887</name>
</gene>
<keyword evidence="5" id="KW-0109">Calcium transport</keyword>
<keyword evidence="18" id="KW-1185">Reference proteome</keyword>
<evidence type="ECO:0000256" key="3">
    <source>
        <dbReference type="ARBA" id="ARBA00014950"/>
    </source>
</evidence>
<dbReference type="PANTHER" id="PTHR20917">
    <property type="entry name" value="PNAS-RELATED"/>
    <property type="match status" value="1"/>
</dbReference>
<reference evidence="17 18" key="1">
    <citation type="submission" date="2021-06" db="EMBL/GenBank/DDBJ databases">
        <authorList>
            <person name="Palmer J.M."/>
        </authorList>
    </citation>
    <scope>NUCLEOTIDE SEQUENCE [LARGE SCALE GENOMIC DNA]</scope>
    <source>
        <strain evidence="17 18">CL_MEX2019</strain>
        <tissue evidence="17">Muscle</tissue>
    </source>
</reference>
<evidence type="ECO:0000256" key="10">
    <source>
        <dbReference type="ARBA" id="ARBA00022989"/>
    </source>
</evidence>
<evidence type="ECO:0000313" key="18">
    <source>
        <dbReference type="Proteomes" id="UP001352852"/>
    </source>
</evidence>
<keyword evidence="7" id="KW-0812">Transmembrane</keyword>
<dbReference type="EMBL" id="JAHUTJ010028535">
    <property type="protein sequence ID" value="MED6275681.1"/>
    <property type="molecule type" value="Genomic_DNA"/>
</dbReference>
<dbReference type="PANTHER" id="PTHR20917:SF0">
    <property type="entry name" value="CALCIUM LOAD-ACTIVATED CALCIUM CHANNEL"/>
    <property type="match status" value="1"/>
</dbReference>
<keyword evidence="13" id="KW-0472">Membrane</keyword>
<evidence type="ECO:0000256" key="15">
    <source>
        <dbReference type="ARBA" id="ARBA00029813"/>
    </source>
</evidence>
<keyword evidence="11" id="KW-0175">Coiled coil</keyword>
<proteinExistence type="inferred from homology"/>
<evidence type="ECO:0000256" key="6">
    <source>
        <dbReference type="ARBA" id="ARBA00022673"/>
    </source>
</evidence>
<evidence type="ECO:0000256" key="1">
    <source>
        <dbReference type="ARBA" id="ARBA00004477"/>
    </source>
</evidence>
<comment type="similarity">
    <text evidence="2">Belongs to the TMCO1 family.</text>
</comment>
<evidence type="ECO:0000256" key="16">
    <source>
        <dbReference type="ARBA" id="ARBA00034904"/>
    </source>
</evidence>
<protein>
    <recommendedName>
        <fullName evidence="3">Calcium load-activated calcium channel</fullName>
    </recommendedName>
    <alternativeName>
        <fullName evidence="16">GEL complex subunit TMCO1</fullName>
    </alternativeName>
    <alternativeName>
        <fullName evidence="15">Transmembrane and coiled-coil domain-containing protein 1</fullName>
    </alternativeName>
</protein>
<keyword evidence="8" id="KW-0256">Endoplasmic reticulum</keyword>
<sequence>KPIETRPCFFASFDGRVVAKLPFVPLSYIQGLSHRNLLGEDYTDCSFIFLYILCTMSIRQEAALDQGRSLQEWGLGPVKASQEQTGQGDQGNFSGDNLALVWNDLENITNYRNLPPLPELTTLSASTAGFKSSRLHLLPTRLHVTLTHKLPMNQPPSSPQTPCLDLRSLRKIQKGLFQHQKTRKTLRSDTVSPSCQIFCAYQLSRHFHSY</sequence>
<evidence type="ECO:0000256" key="13">
    <source>
        <dbReference type="ARBA" id="ARBA00023136"/>
    </source>
</evidence>
<organism evidence="17 18">
    <name type="scientific">Characodon lateralis</name>
    <dbReference type="NCBI Taxonomy" id="208331"/>
    <lineage>
        <taxon>Eukaryota</taxon>
        <taxon>Metazoa</taxon>
        <taxon>Chordata</taxon>
        <taxon>Craniata</taxon>
        <taxon>Vertebrata</taxon>
        <taxon>Euteleostomi</taxon>
        <taxon>Actinopterygii</taxon>
        <taxon>Neopterygii</taxon>
        <taxon>Teleostei</taxon>
        <taxon>Neoteleostei</taxon>
        <taxon>Acanthomorphata</taxon>
        <taxon>Ovalentaria</taxon>
        <taxon>Atherinomorphae</taxon>
        <taxon>Cyprinodontiformes</taxon>
        <taxon>Goodeidae</taxon>
        <taxon>Characodon</taxon>
    </lineage>
</organism>
<keyword evidence="6" id="KW-0107">Calcium channel</keyword>
<evidence type="ECO:0000256" key="8">
    <source>
        <dbReference type="ARBA" id="ARBA00022824"/>
    </source>
</evidence>
<evidence type="ECO:0000256" key="5">
    <source>
        <dbReference type="ARBA" id="ARBA00022568"/>
    </source>
</evidence>
<accession>A0ABU7DL66</accession>
<dbReference type="Proteomes" id="UP001352852">
    <property type="component" value="Unassembled WGS sequence"/>
</dbReference>
<keyword evidence="9" id="KW-0106">Calcium</keyword>
<evidence type="ECO:0000256" key="2">
    <source>
        <dbReference type="ARBA" id="ARBA00006537"/>
    </source>
</evidence>
<evidence type="ECO:0000256" key="4">
    <source>
        <dbReference type="ARBA" id="ARBA00022448"/>
    </source>
</evidence>
<keyword evidence="4" id="KW-0813">Transport</keyword>
<keyword evidence="12" id="KW-0406">Ion transport</keyword>
<evidence type="ECO:0000256" key="12">
    <source>
        <dbReference type="ARBA" id="ARBA00023065"/>
    </source>
</evidence>